<feature type="region of interest" description="Disordered" evidence="1">
    <location>
        <begin position="379"/>
        <end position="404"/>
    </location>
</feature>
<dbReference type="AlphaFoldDB" id="A0A8K0XT83"/>
<evidence type="ECO:0000256" key="1">
    <source>
        <dbReference type="SAM" id="MobiDB-lite"/>
    </source>
</evidence>
<keyword evidence="2" id="KW-1133">Transmembrane helix</keyword>
<dbReference type="OrthoDB" id="2758521at2759"/>
<accession>A0A8K0XT83</accession>
<keyword evidence="5" id="KW-1185">Reference proteome</keyword>
<feature type="compositionally biased region" description="Basic and acidic residues" evidence="1">
    <location>
        <begin position="333"/>
        <end position="346"/>
    </location>
</feature>
<feature type="region of interest" description="Disordered" evidence="1">
    <location>
        <begin position="230"/>
        <end position="304"/>
    </location>
</feature>
<protein>
    <submittedName>
        <fullName evidence="4">Uncharacterized protein</fullName>
    </submittedName>
</protein>
<feature type="compositionally biased region" description="Low complexity" evidence="1">
    <location>
        <begin position="384"/>
        <end position="398"/>
    </location>
</feature>
<keyword evidence="2" id="KW-0472">Membrane</keyword>
<dbReference type="Proteomes" id="UP000813824">
    <property type="component" value="Unassembled WGS sequence"/>
</dbReference>
<comment type="caution">
    <text evidence="4">The sequence shown here is derived from an EMBL/GenBank/DDBJ whole genome shotgun (WGS) entry which is preliminary data.</text>
</comment>
<organism evidence="4 5">
    <name type="scientific">Cristinia sonorae</name>
    <dbReference type="NCBI Taxonomy" id="1940300"/>
    <lineage>
        <taxon>Eukaryota</taxon>
        <taxon>Fungi</taxon>
        <taxon>Dikarya</taxon>
        <taxon>Basidiomycota</taxon>
        <taxon>Agaricomycotina</taxon>
        <taxon>Agaricomycetes</taxon>
        <taxon>Agaricomycetidae</taxon>
        <taxon>Agaricales</taxon>
        <taxon>Pleurotineae</taxon>
        <taxon>Stephanosporaceae</taxon>
        <taxon>Cristinia</taxon>
    </lineage>
</organism>
<evidence type="ECO:0000313" key="5">
    <source>
        <dbReference type="Proteomes" id="UP000813824"/>
    </source>
</evidence>
<keyword evidence="2" id="KW-0812">Transmembrane</keyword>
<feature type="signal peptide" evidence="3">
    <location>
        <begin position="1"/>
        <end position="17"/>
    </location>
</feature>
<evidence type="ECO:0000256" key="2">
    <source>
        <dbReference type="SAM" id="Phobius"/>
    </source>
</evidence>
<evidence type="ECO:0000313" key="4">
    <source>
        <dbReference type="EMBL" id="KAH8104029.1"/>
    </source>
</evidence>
<feature type="region of interest" description="Disordered" evidence="1">
    <location>
        <begin position="419"/>
        <end position="449"/>
    </location>
</feature>
<evidence type="ECO:0000256" key="3">
    <source>
        <dbReference type="SAM" id="SignalP"/>
    </source>
</evidence>
<gene>
    <name evidence="4" type="ORF">BXZ70DRAFT_1062554</name>
</gene>
<feature type="compositionally biased region" description="Polar residues" evidence="1">
    <location>
        <begin position="248"/>
        <end position="285"/>
    </location>
</feature>
<feature type="region of interest" description="Disordered" evidence="1">
    <location>
        <begin position="321"/>
        <end position="361"/>
    </location>
</feature>
<dbReference type="Gene3D" id="2.60.120.260">
    <property type="entry name" value="Galactose-binding domain-like"/>
    <property type="match status" value="1"/>
</dbReference>
<name>A0A8K0XT83_9AGAR</name>
<dbReference type="EMBL" id="JAEVFJ010000006">
    <property type="protein sequence ID" value="KAH8104029.1"/>
    <property type="molecule type" value="Genomic_DNA"/>
</dbReference>
<keyword evidence="3" id="KW-0732">Signal</keyword>
<reference evidence="4" key="1">
    <citation type="journal article" date="2021" name="New Phytol.">
        <title>Evolutionary innovations through gain and loss of genes in the ectomycorrhizal Boletales.</title>
        <authorList>
            <person name="Wu G."/>
            <person name="Miyauchi S."/>
            <person name="Morin E."/>
            <person name="Kuo A."/>
            <person name="Drula E."/>
            <person name="Varga T."/>
            <person name="Kohler A."/>
            <person name="Feng B."/>
            <person name="Cao Y."/>
            <person name="Lipzen A."/>
            <person name="Daum C."/>
            <person name="Hundley H."/>
            <person name="Pangilinan J."/>
            <person name="Johnson J."/>
            <person name="Barry K."/>
            <person name="LaButti K."/>
            <person name="Ng V."/>
            <person name="Ahrendt S."/>
            <person name="Min B."/>
            <person name="Choi I.G."/>
            <person name="Park H."/>
            <person name="Plett J.M."/>
            <person name="Magnuson J."/>
            <person name="Spatafora J.W."/>
            <person name="Nagy L.G."/>
            <person name="Henrissat B."/>
            <person name="Grigoriev I.V."/>
            <person name="Yang Z.L."/>
            <person name="Xu J."/>
            <person name="Martin F.M."/>
        </authorList>
    </citation>
    <scope>NUCLEOTIDE SEQUENCE</scope>
    <source>
        <strain evidence="4">KKN 215</strain>
    </source>
</reference>
<proteinExistence type="predicted"/>
<sequence length="449" mass="49071">MFFPASSVLLLATTVTGLLVNRTIDDQYGDEVTGQQVAYSGMWNQGNDCTWCAYHPNASLAHNGTWHDGLYVPSHDDPLLTFSFSFNGTAVYIFNILTRLTQTNVGITLDGKFMQNYTKFQNVSVFEQYQYNVPIFAMDGIPFGEHTVTVTSGGSVDDLILFDYAIYTTDVDQLPAGGANGNPKSHKLNIGAIVGGSIGGVGLLIFALIAWWLYRRHHAQQNTTVKEPFMQEPRHHSHPIPPPRIPPTNLSTTSDQHSEKTSSVMDISRTRSPTVPSLAGDQSSATDDRPPVSPSDDGSSSEAAMQQQLNFFRSELERLRARASTQPSRLKVVRSDSSSRRSERSGRSIGSSGRRSETSSAAVASLANELAKLRAEMTELKSLQGGSSPVTGQSPSSSEDLQRELFALRGEIDELRFQHLGPLPEYTPPPSSRHDIPQTRPLPPAPGHS</sequence>
<feature type="transmembrane region" description="Helical" evidence="2">
    <location>
        <begin position="190"/>
        <end position="214"/>
    </location>
</feature>
<feature type="compositionally biased region" description="Pro residues" evidence="1">
    <location>
        <begin position="440"/>
        <end position="449"/>
    </location>
</feature>
<feature type="chain" id="PRO_5035436926" evidence="3">
    <location>
        <begin position="18"/>
        <end position="449"/>
    </location>
</feature>